<dbReference type="EMBL" id="JALJOQ010000028">
    <property type="protein sequence ID" value="KAK9808052.1"/>
    <property type="molecule type" value="Genomic_DNA"/>
</dbReference>
<accession>A0AAW1PGV9</accession>
<keyword evidence="2" id="KW-1185">Reference proteome</keyword>
<dbReference type="Proteomes" id="UP001465755">
    <property type="component" value="Unassembled WGS sequence"/>
</dbReference>
<protein>
    <recommendedName>
        <fullName evidence="3">F-box domain-containing protein</fullName>
    </recommendedName>
</protein>
<comment type="caution">
    <text evidence="1">The sequence shown here is derived from an EMBL/GenBank/DDBJ whole genome shotgun (WGS) entry which is preliminary data.</text>
</comment>
<reference evidence="1 2" key="1">
    <citation type="journal article" date="2024" name="Nat. Commun.">
        <title>Phylogenomics reveals the evolutionary origins of lichenization in chlorophyte algae.</title>
        <authorList>
            <person name="Puginier C."/>
            <person name="Libourel C."/>
            <person name="Otte J."/>
            <person name="Skaloud P."/>
            <person name="Haon M."/>
            <person name="Grisel S."/>
            <person name="Petersen M."/>
            <person name="Berrin J.G."/>
            <person name="Delaux P.M."/>
            <person name="Dal Grande F."/>
            <person name="Keller J."/>
        </authorList>
    </citation>
    <scope>NUCLEOTIDE SEQUENCE [LARGE SCALE GENOMIC DNA]</scope>
    <source>
        <strain evidence="1 2">SAG 2036</strain>
    </source>
</reference>
<evidence type="ECO:0008006" key="3">
    <source>
        <dbReference type="Google" id="ProtNLM"/>
    </source>
</evidence>
<evidence type="ECO:0000313" key="2">
    <source>
        <dbReference type="Proteomes" id="UP001465755"/>
    </source>
</evidence>
<name>A0AAW1PGV9_9CHLO</name>
<gene>
    <name evidence="1" type="ORF">WJX73_009977</name>
</gene>
<organism evidence="1 2">
    <name type="scientific">Symbiochloris irregularis</name>
    <dbReference type="NCBI Taxonomy" id="706552"/>
    <lineage>
        <taxon>Eukaryota</taxon>
        <taxon>Viridiplantae</taxon>
        <taxon>Chlorophyta</taxon>
        <taxon>core chlorophytes</taxon>
        <taxon>Trebouxiophyceae</taxon>
        <taxon>Trebouxiales</taxon>
        <taxon>Trebouxiaceae</taxon>
        <taxon>Symbiochloris</taxon>
    </lineage>
</organism>
<dbReference type="AlphaFoldDB" id="A0AAW1PGV9"/>
<sequence>MAEGECLANRRGCWPVPRAAETRAGGRGVSGAAGSGGWPAERAEACVPPIVFRQQQASDSTLQQARFEQQVDRSRNPLLALDASGEQGCMDQKAVSFLELTDVLEQVLLPLVDFRSLAVLACSCMELRKIVSDCPLEVWESAARRTLPRAHSLRQPVTRSSLQAAVHAYSKTMRNIRDGDTRHYTAARRGCFEVLVWRSDCHPLAQVR</sequence>
<proteinExistence type="predicted"/>
<evidence type="ECO:0000313" key="1">
    <source>
        <dbReference type="EMBL" id="KAK9808052.1"/>
    </source>
</evidence>